<organism evidence="1">
    <name type="scientific">Candidatus Kentrum sp. DK</name>
    <dbReference type="NCBI Taxonomy" id="2126562"/>
    <lineage>
        <taxon>Bacteria</taxon>
        <taxon>Pseudomonadati</taxon>
        <taxon>Pseudomonadota</taxon>
        <taxon>Gammaproteobacteria</taxon>
        <taxon>Candidatus Kentrum</taxon>
    </lineage>
</organism>
<evidence type="ECO:0008006" key="2">
    <source>
        <dbReference type="Google" id="ProtNLM"/>
    </source>
</evidence>
<reference evidence="1" key="1">
    <citation type="submission" date="2019-02" db="EMBL/GenBank/DDBJ databases">
        <authorList>
            <person name="Gruber-Vodicka R. H."/>
            <person name="Seah K. B. B."/>
        </authorList>
    </citation>
    <scope>NUCLEOTIDE SEQUENCE</scope>
    <source>
        <strain evidence="1">BECK_DK161</strain>
    </source>
</reference>
<dbReference type="PANTHER" id="PTHR37029">
    <property type="entry name" value="SSR1768 PROTEIN"/>
    <property type="match status" value="1"/>
</dbReference>
<sequence>MRIRVDKDSDTLYFRLDENRIIESEEVRPGVILDFDENDRVVGVEFLDISTRASQGALTTMQFQAA</sequence>
<dbReference type="Pfam" id="PF10049">
    <property type="entry name" value="DUF2283"/>
    <property type="match status" value="1"/>
</dbReference>
<dbReference type="InterPro" id="IPR019270">
    <property type="entry name" value="DUF2283"/>
</dbReference>
<dbReference type="EMBL" id="CAADEY010000002">
    <property type="protein sequence ID" value="VFJ42856.1"/>
    <property type="molecule type" value="Genomic_DNA"/>
</dbReference>
<dbReference type="AlphaFoldDB" id="A0A450RUI2"/>
<dbReference type="PANTHER" id="PTHR37029:SF1">
    <property type="entry name" value="SSR1768 PROTEIN"/>
    <property type="match status" value="1"/>
</dbReference>
<proteinExistence type="predicted"/>
<gene>
    <name evidence="1" type="ORF">BECKDK2373C_GA0170839_100268</name>
</gene>
<name>A0A450RUI2_9GAMM</name>
<accession>A0A450RUI2</accession>
<protein>
    <recommendedName>
        <fullName evidence="2">DUF2283 domain-containing protein</fullName>
    </recommendedName>
</protein>
<evidence type="ECO:0000313" key="1">
    <source>
        <dbReference type="EMBL" id="VFJ42856.1"/>
    </source>
</evidence>